<reference evidence="3" key="1">
    <citation type="journal article" date="2020" name="bioRxiv">
        <title>Whole genome comparisons of ergot fungi reveals the divergence and evolution of species within the genus Claviceps are the result of varying mechanisms driving genome evolution and host range expansion.</title>
        <authorList>
            <person name="Wyka S.A."/>
            <person name="Mondo S.J."/>
            <person name="Liu M."/>
            <person name="Dettman J."/>
            <person name="Nalam V."/>
            <person name="Broders K.D."/>
        </authorList>
    </citation>
    <scope>NUCLEOTIDE SEQUENCE</scope>
    <source>
        <strain evidence="3">CCC 602</strain>
    </source>
</reference>
<dbReference type="OrthoDB" id="5308957at2759"/>
<evidence type="ECO:0000313" key="4">
    <source>
        <dbReference type="Proteomes" id="UP000748025"/>
    </source>
</evidence>
<keyword evidence="4" id="KW-1185">Reference proteome</keyword>
<dbReference type="EMBL" id="SRPW01001351">
    <property type="protein sequence ID" value="KAG6002401.1"/>
    <property type="molecule type" value="Genomic_DNA"/>
</dbReference>
<feature type="region of interest" description="Disordered" evidence="1">
    <location>
        <begin position="81"/>
        <end position="111"/>
    </location>
</feature>
<dbReference type="Pfam" id="PF14420">
    <property type="entry name" value="Clr5"/>
    <property type="match status" value="1"/>
</dbReference>
<dbReference type="AlphaFoldDB" id="A0A9P7N892"/>
<dbReference type="PANTHER" id="PTHR38788:SF3">
    <property type="entry name" value="CLR5 DOMAIN-CONTAINING PROTEIN"/>
    <property type="match status" value="1"/>
</dbReference>
<feature type="compositionally biased region" description="Acidic residues" evidence="1">
    <location>
        <begin position="410"/>
        <end position="420"/>
    </location>
</feature>
<dbReference type="Proteomes" id="UP000748025">
    <property type="component" value="Unassembled WGS sequence"/>
</dbReference>
<accession>A0A9P7N892</accession>
<feature type="domain" description="Clr5" evidence="2">
    <location>
        <begin position="29"/>
        <end position="81"/>
    </location>
</feature>
<evidence type="ECO:0000313" key="3">
    <source>
        <dbReference type="EMBL" id="KAG6002401.1"/>
    </source>
</evidence>
<comment type="caution">
    <text evidence="3">The sequence shown here is derived from an EMBL/GenBank/DDBJ whole genome shotgun (WGS) entry which is preliminary data.</text>
</comment>
<feature type="region of interest" description="Disordered" evidence="1">
    <location>
        <begin position="388"/>
        <end position="427"/>
    </location>
</feature>
<feature type="compositionally biased region" description="Low complexity" evidence="1">
    <location>
        <begin position="88"/>
        <end position="98"/>
    </location>
</feature>
<organism evidence="3 4">
    <name type="scientific">Claviceps pusilla</name>
    <dbReference type="NCBI Taxonomy" id="123648"/>
    <lineage>
        <taxon>Eukaryota</taxon>
        <taxon>Fungi</taxon>
        <taxon>Dikarya</taxon>
        <taxon>Ascomycota</taxon>
        <taxon>Pezizomycotina</taxon>
        <taxon>Sordariomycetes</taxon>
        <taxon>Hypocreomycetidae</taxon>
        <taxon>Hypocreales</taxon>
        <taxon>Clavicipitaceae</taxon>
        <taxon>Claviceps</taxon>
    </lineage>
</organism>
<name>A0A9P7N892_9HYPO</name>
<proteinExistence type="predicted"/>
<dbReference type="PANTHER" id="PTHR38788">
    <property type="entry name" value="CLR5 DOMAIN-CONTAINING PROTEIN"/>
    <property type="match status" value="1"/>
</dbReference>
<sequence length="578" mass="65057">MPSLPLLAPKLSGNQAEKFVVIVNKEHTEEDWESHRHLIEHLYIRENRRLVDTMAIMAAKHGFGATEQIYKKRLKKWNIRKRSYRKNSASPTTSTPPTNDEDDGDDAAAAAAAAASTAAAASSPAPAPAAPAAVAVASPAARATDLDAADEAEDDCDAAAQDPGTSMVVAPGMMRLAPYTGLELVLDNVRCWSLCKLETTDVVADPMVEYLANPGQPPIQDSRTMYRTFELVFDLWHYGRGQLAGMAARRAFFILEFVLMEDHPDLIWHILDTIYDMVDRGHIQLLGMFLRHAGVLATARLAREHPLVAILQELIKCDYQTPQGRQYVCHLLRSAWLRNVDILSDQVGSLAPKHLWLYEQLIWDGRTGLRKGCQLARKRETMTAALSNMHRVLQHQERRRRRRRRQQQDKEEEEEEEEQGVGDSTSAVSGVDQLRTMALMLEYTQMDLVNRDEAEHLALDLLQRTRRGANESRSDARFHAYACKMLARLQEHRQDWAHAEDNLKQAVEKREAAHGTGSDLRVIRDMWVLAGHYRRVGRDAAADQVVQEAVSRAETLLKGVEEAAVLHSMGRSRMPFFG</sequence>
<gene>
    <name evidence="3" type="ORF">E4U43_001121</name>
</gene>
<evidence type="ECO:0000259" key="2">
    <source>
        <dbReference type="Pfam" id="PF14420"/>
    </source>
</evidence>
<protein>
    <recommendedName>
        <fullName evidence="2">Clr5 domain-containing protein</fullName>
    </recommendedName>
</protein>
<evidence type="ECO:0000256" key="1">
    <source>
        <dbReference type="SAM" id="MobiDB-lite"/>
    </source>
</evidence>
<dbReference type="InterPro" id="IPR025676">
    <property type="entry name" value="Clr5_dom"/>
</dbReference>